<dbReference type="Gene3D" id="3.20.20.70">
    <property type="entry name" value="Aldolase class I"/>
    <property type="match status" value="1"/>
</dbReference>
<dbReference type="EMBL" id="CAFBNH010000001">
    <property type="protein sequence ID" value="CAB4933932.1"/>
    <property type="molecule type" value="Genomic_DNA"/>
</dbReference>
<evidence type="ECO:0000313" key="6">
    <source>
        <dbReference type="EMBL" id="CAB4855286.1"/>
    </source>
</evidence>
<dbReference type="EMBL" id="CAFBOC010000001">
    <property type="protein sequence ID" value="CAB4968236.1"/>
    <property type="molecule type" value="Genomic_DNA"/>
</dbReference>
<dbReference type="EMBL" id="CAFBLD010000001">
    <property type="protein sequence ID" value="CAB4855286.1"/>
    <property type="molecule type" value="Genomic_DNA"/>
</dbReference>
<evidence type="ECO:0000313" key="7">
    <source>
        <dbReference type="EMBL" id="CAB4933932.1"/>
    </source>
</evidence>
<accession>A0A6J7V1Y9</accession>
<evidence type="ECO:0000313" key="9">
    <source>
        <dbReference type="EMBL" id="CAB5072400.1"/>
    </source>
</evidence>
<evidence type="ECO:0000313" key="4">
    <source>
        <dbReference type="EMBL" id="CAB4778630.1"/>
    </source>
</evidence>
<name>A0A6J7V1Y9_9ZZZZ</name>
<evidence type="ECO:0000313" key="3">
    <source>
        <dbReference type="EMBL" id="CAB4716819.1"/>
    </source>
</evidence>
<proteinExistence type="predicted"/>
<dbReference type="SUPFAM" id="SSF51569">
    <property type="entry name" value="Aldolase"/>
    <property type="match status" value="1"/>
</dbReference>
<dbReference type="EMBL" id="CAEZZW010000003">
    <property type="protein sequence ID" value="CAB4778630.1"/>
    <property type="molecule type" value="Genomic_DNA"/>
</dbReference>
<protein>
    <submittedName>
        <fullName evidence="9">Unannotated protein</fullName>
    </submittedName>
</protein>
<evidence type="ECO:0000313" key="8">
    <source>
        <dbReference type="EMBL" id="CAB4968236.1"/>
    </source>
</evidence>
<dbReference type="EMBL" id="CAESAE010000003">
    <property type="protein sequence ID" value="CAB4335806.1"/>
    <property type="molecule type" value="Genomic_DNA"/>
</dbReference>
<gene>
    <name evidence="2" type="ORF">UFOPK2510_00833</name>
    <name evidence="3" type="ORF">UFOPK2718_00185</name>
    <name evidence="4" type="ORF">UFOPK2936_00719</name>
    <name evidence="5" type="ORF">UFOPK3174_00573</name>
    <name evidence="6" type="ORF">UFOPK3328_00050</name>
    <name evidence="7" type="ORF">UFOPK3779_00050</name>
    <name evidence="8" type="ORF">UFOPK3913_00076</name>
    <name evidence="1" type="ORF">UFOPK4107_00589</name>
    <name evidence="9" type="ORF">UFOPK4403_00777</name>
</gene>
<dbReference type="EMBL" id="CAEZXO010000004">
    <property type="protein sequence ID" value="CAB4693190.1"/>
    <property type="molecule type" value="Genomic_DNA"/>
</dbReference>
<evidence type="ECO:0000313" key="2">
    <source>
        <dbReference type="EMBL" id="CAB4693190.1"/>
    </source>
</evidence>
<reference evidence="9" key="1">
    <citation type="submission" date="2020-05" db="EMBL/GenBank/DDBJ databases">
        <authorList>
            <person name="Chiriac C."/>
            <person name="Salcher M."/>
            <person name="Ghai R."/>
            <person name="Kavagutti S V."/>
        </authorList>
    </citation>
    <scope>NUCLEOTIDE SEQUENCE</scope>
</reference>
<sequence>MSNEFRRVMGEDFANRRITFLGAGPMSPVSVTAIIDLANRYKKPIALIPSRRQVEAASLGGGYSNNWTTEVFTKFVRSRDSGGFVKLSRDHSGPWQLNERDQLGEVHSHSQAMEEVKESLAVDLKCGFDLIHLDPSKGLLFGRSQLEVEEDIYELLDFCVKNGKQQFEFEIGADDQSYVPDLVSRAEDSLNRVLQEIKNLGLPSPLFYVLQTGTKVMELRNVGSFDSKLPVAGMLPSSVQLPEMLKMCRRYGVFLKEHNADYLSTTALKWHRRFGIHAANVAPEFGVAETKALLQVAQENQMKSFIDEFSNIVLAGQKWKKWLVVNGSCTEDEKIQIAGHYHFSEERVLELRNKLRQDLMKKSLDLEALVSKQVEESIDRYLRWFGYAD</sequence>
<dbReference type="EMBL" id="CAEZYM010000001">
    <property type="protein sequence ID" value="CAB4716819.1"/>
    <property type="molecule type" value="Genomic_DNA"/>
</dbReference>
<evidence type="ECO:0000313" key="5">
    <source>
        <dbReference type="EMBL" id="CAB4826368.1"/>
    </source>
</evidence>
<evidence type="ECO:0000313" key="1">
    <source>
        <dbReference type="EMBL" id="CAB4335806.1"/>
    </source>
</evidence>
<dbReference type="EMBL" id="CAFABH010000007">
    <property type="protein sequence ID" value="CAB4826368.1"/>
    <property type="molecule type" value="Genomic_DNA"/>
</dbReference>
<dbReference type="EMBL" id="CAFBQX010000003">
    <property type="protein sequence ID" value="CAB5072400.1"/>
    <property type="molecule type" value="Genomic_DNA"/>
</dbReference>
<organism evidence="9">
    <name type="scientific">freshwater metagenome</name>
    <dbReference type="NCBI Taxonomy" id="449393"/>
    <lineage>
        <taxon>unclassified sequences</taxon>
        <taxon>metagenomes</taxon>
        <taxon>ecological metagenomes</taxon>
    </lineage>
</organism>
<dbReference type="AlphaFoldDB" id="A0A6J7V1Y9"/>
<dbReference type="InterPro" id="IPR013785">
    <property type="entry name" value="Aldolase_TIM"/>
</dbReference>